<dbReference type="Pfam" id="PF04438">
    <property type="entry name" value="zf-HIT"/>
    <property type="match status" value="1"/>
</dbReference>
<dbReference type="EMBL" id="JARQWQ010000001">
    <property type="protein sequence ID" value="KAK2574165.1"/>
    <property type="molecule type" value="Genomic_DNA"/>
</dbReference>
<dbReference type="InterPro" id="IPR039646">
    <property type="entry name" value="ZNHIT2"/>
</dbReference>
<dbReference type="GO" id="GO:0008270">
    <property type="term" value="F:zinc ion binding"/>
    <property type="evidence" value="ECO:0007669"/>
    <property type="project" value="UniProtKB-UniRule"/>
</dbReference>
<reference evidence="5" key="1">
    <citation type="journal article" date="2023" name="G3 (Bethesda)">
        <title>Whole genome assembly and annotation of the endangered Caribbean coral Acropora cervicornis.</title>
        <authorList>
            <person name="Selwyn J.D."/>
            <person name="Vollmer S.V."/>
        </authorList>
    </citation>
    <scope>NUCLEOTIDE SEQUENCE</scope>
    <source>
        <strain evidence="5">K2</strain>
    </source>
</reference>
<evidence type="ECO:0000256" key="2">
    <source>
        <dbReference type="SAM" id="Coils"/>
    </source>
</evidence>
<gene>
    <name evidence="5" type="ORF">P5673_000300</name>
</gene>
<dbReference type="PROSITE" id="PS51083">
    <property type="entry name" value="ZF_HIT"/>
    <property type="match status" value="1"/>
</dbReference>
<evidence type="ECO:0000256" key="1">
    <source>
        <dbReference type="PROSITE-ProRule" id="PRU00453"/>
    </source>
</evidence>
<dbReference type="CDD" id="cd23024">
    <property type="entry name" value="zf-HIT_ZNHIT2-3"/>
    <property type="match status" value="1"/>
</dbReference>
<protein>
    <submittedName>
        <fullName evidence="5">Zinc finger HIT domain-containing protein 2</fullName>
    </submittedName>
</protein>
<sequence length="420" mass="47490">MAKENYETRFDNVLSSTNAKTPCAFCVKETSKYTCPRCNLCYCSTACYKSDKHLQCSENFYKECVMEAMSGQKGSDESQRKMLDMLKKLEEQDRDIQEEIEVEDLEERLGELDINSADPEEVWSVLTERERHDFESAVKSGEISNVIDIWVPWWSLGKDDKSRMNIEEVGNEKETTKEASGLPEKVNEKIHCRLPSVKQNIPSLNSLIKTSTPHANVKFGCIDVLFAYAHVMRLYNGCPEDALEQSMENLLQLSPVLSQNAVFDSVESVVHSSLSIVQSSKELCCSKELSHRSLVDVLSLIKGHVSSEGQCINFVECALSHLCKLLNGAKERLKENSKKQKQTTAVTKTIWLAKKKAEFLLAWVHSNINILSSLALSVQFIHGEVTASHKQHEEQKEKLEKAWGGSKPPKKRLLVTEIQN</sequence>
<keyword evidence="1" id="KW-0862">Zinc</keyword>
<feature type="region of interest" description="Disordered" evidence="3">
    <location>
        <begin position="396"/>
        <end position="420"/>
    </location>
</feature>
<evidence type="ECO:0000313" key="5">
    <source>
        <dbReference type="EMBL" id="KAK2574165.1"/>
    </source>
</evidence>
<feature type="coiled-coil region" evidence="2">
    <location>
        <begin position="79"/>
        <end position="106"/>
    </location>
</feature>
<dbReference type="SUPFAM" id="SSF144232">
    <property type="entry name" value="HIT/MYND zinc finger-like"/>
    <property type="match status" value="1"/>
</dbReference>
<dbReference type="InterPro" id="IPR007529">
    <property type="entry name" value="Znf_HIT"/>
</dbReference>
<evidence type="ECO:0000313" key="6">
    <source>
        <dbReference type="Proteomes" id="UP001249851"/>
    </source>
</evidence>
<name>A0AAD9R7A4_ACRCE</name>
<feature type="domain" description="HIT-type" evidence="4">
    <location>
        <begin position="23"/>
        <end position="56"/>
    </location>
</feature>
<keyword evidence="1" id="KW-0863">Zinc-finger</keyword>
<dbReference type="AlphaFoldDB" id="A0AAD9R7A4"/>
<evidence type="ECO:0000256" key="3">
    <source>
        <dbReference type="SAM" id="MobiDB-lite"/>
    </source>
</evidence>
<keyword evidence="1" id="KW-0479">Metal-binding</keyword>
<organism evidence="5 6">
    <name type="scientific">Acropora cervicornis</name>
    <name type="common">Staghorn coral</name>
    <dbReference type="NCBI Taxonomy" id="6130"/>
    <lineage>
        <taxon>Eukaryota</taxon>
        <taxon>Metazoa</taxon>
        <taxon>Cnidaria</taxon>
        <taxon>Anthozoa</taxon>
        <taxon>Hexacorallia</taxon>
        <taxon>Scleractinia</taxon>
        <taxon>Astrocoeniina</taxon>
        <taxon>Acroporidae</taxon>
        <taxon>Acropora</taxon>
    </lineage>
</organism>
<dbReference type="PANTHER" id="PTHR15555:SF0">
    <property type="entry name" value="ZINC FINGER HIT DOMAIN-CONTAINING PROTEIN 2"/>
    <property type="match status" value="1"/>
</dbReference>
<keyword evidence="2" id="KW-0175">Coiled coil</keyword>
<accession>A0AAD9R7A4</accession>
<dbReference type="PANTHER" id="PTHR15555">
    <property type="entry name" value="ZINC FINGER HIT DOMAIN CONTAINING PROTEIN 2 PROTEIN FON -RELATED"/>
    <property type="match status" value="1"/>
</dbReference>
<keyword evidence="6" id="KW-1185">Reference proteome</keyword>
<dbReference type="Proteomes" id="UP001249851">
    <property type="component" value="Unassembled WGS sequence"/>
</dbReference>
<dbReference type="Gene3D" id="3.30.60.190">
    <property type="match status" value="1"/>
</dbReference>
<reference evidence="5" key="2">
    <citation type="journal article" date="2023" name="Science">
        <title>Genomic signatures of disease resistance in endangered staghorn corals.</title>
        <authorList>
            <person name="Vollmer S.V."/>
            <person name="Selwyn J.D."/>
            <person name="Despard B.A."/>
            <person name="Roesel C.L."/>
        </authorList>
    </citation>
    <scope>NUCLEOTIDE SEQUENCE</scope>
    <source>
        <strain evidence="5">K2</strain>
    </source>
</reference>
<proteinExistence type="predicted"/>
<comment type="caution">
    <text evidence="5">The sequence shown here is derived from an EMBL/GenBank/DDBJ whole genome shotgun (WGS) entry which is preliminary data.</text>
</comment>
<evidence type="ECO:0000259" key="4">
    <source>
        <dbReference type="PROSITE" id="PS51083"/>
    </source>
</evidence>